<feature type="domain" description="Tyrosine specific protein phosphatases" evidence="9">
    <location>
        <begin position="739"/>
        <end position="813"/>
    </location>
</feature>
<feature type="domain" description="Tyrosine specific protein phosphatases" evidence="9">
    <location>
        <begin position="454"/>
        <end position="531"/>
    </location>
</feature>
<dbReference type="InterPro" id="IPR050348">
    <property type="entry name" value="Protein-Tyr_Phosphatase"/>
</dbReference>
<keyword evidence="3" id="KW-0378">Hydrolase</keyword>
<dbReference type="FunFam" id="3.90.190.10:FF:000102">
    <property type="entry name" value="Receptor-type tyrosine-protein phosphatase"/>
    <property type="match status" value="1"/>
</dbReference>
<evidence type="ECO:0000256" key="5">
    <source>
        <dbReference type="ARBA" id="ARBA00051722"/>
    </source>
</evidence>
<dbReference type="PRINTS" id="PR00700">
    <property type="entry name" value="PRTYPHPHTASE"/>
</dbReference>
<accession>A0A8S3U0H9</accession>
<reference evidence="10" key="1">
    <citation type="submission" date="2021-03" db="EMBL/GenBank/DDBJ databases">
        <authorList>
            <person name="Bekaert M."/>
        </authorList>
    </citation>
    <scope>NUCLEOTIDE SEQUENCE</scope>
</reference>
<dbReference type="InterPro" id="IPR002049">
    <property type="entry name" value="LE_dom"/>
</dbReference>
<comment type="catalytic activity">
    <reaction evidence="5">
        <text>O-phospho-L-tyrosyl-[protein] + H2O = L-tyrosyl-[protein] + phosphate</text>
        <dbReference type="Rhea" id="RHEA:10684"/>
        <dbReference type="Rhea" id="RHEA-COMP:10136"/>
        <dbReference type="Rhea" id="RHEA-COMP:20101"/>
        <dbReference type="ChEBI" id="CHEBI:15377"/>
        <dbReference type="ChEBI" id="CHEBI:43474"/>
        <dbReference type="ChEBI" id="CHEBI:46858"/>
        <dbReference type="ChEBI" id="CHEBI:61978"/>
        <dbReference type="EC" id="3.1.3.48"/>
    </reaction>
</comment>
<feature type="compositionally biased region" description="Polar residues" evidence="6">
    <location>
        <begin position="1"/>
        <end position="11"/>
    </location>
</feature>
<keyword evidence="11" id="KW-1185">Reference proteome</keyword>
<feature type="domain" description="Tyrosine-protein phosphatase" evidence="8">
    <location>
        <begin position="285"/>
        <end position="540"/>
    </location>
</feature>
<dbReference type="PROSITE" id="PS50056">
    <property type="entry name" value="TYR_PHOSPHATASE_2"/>
    <property type="match status" value="2"/>
</dbReference>
<evidence type="ECO:0000256" key="3">
    <source>
        <dbReference type="ARBA" id="ARBA00022801"/>
    </source>
</evidence>
<dbReference type="Pfam" id="PF00102">
    <property type="entry name" value="Y_phosphatase"/>
    <property type="match status" value="2"/>
</dbReference>
<dbReference type="InterPro" id="IPR009030">
    <property type="entry name" value="Growth_fac_rcpt_cys_sf"/>
</dbReference>
<dbReference type="InterPro" id="IPR000387">
    <property type="entry name" value="Tyr_Pase_dom"/>
</dbReference>
<dbReference type="InterPro" id="IPR016130">
    <property type="entry name" value="Tyr_Pase_AS"/>
</dbReference>
<evidence type="ECO:0000256" key="6">
    <source>
        <dbReference type="SAM" id="MobiDB-lite"/>
    </source>
</evidence>
<proteinExistence type="inferred from homology"/>
<dbReference type="Gene3D" id="2.170.300.10">
    <property type="entry name" value="Tie2 ligand-binding domain superfamily"/>
    <property type="match status" value="1"/>
</dbReference>
<protein>
    <recommendedName>
        <fullName evidence="2">protein-tyrosine-phosphatase</fullName>
        <ecNumber evidence="2">3.1.3.48</ecNumber>
    </recommendedName>
</protein>
<feature type="region of interest" description="Disordered" evidence="6">
    <location>
        <begin position="1"/>
        <end position="26"/>
    </location>
</feature>
<dbReference type="CDD" id="cd00055">
    <property type="entry name" value="EGF_Lam"/>
    <property type="match status" value="1"/>
</dbReference>
<dbReference type="CDD" id="cd00047">
    <property type="entry name" value="PTPc"/>
    <property type="match status" value="1"/>
</dbReference>
<keyword evidence="7" id="KW-1133">Transmembrane helix</keyword>
<dbReference type="AlphaFoldDB" id="A0A8S3U0H9"/>
<dbReference type="OrthoDB" id="5981934at2759"/>
<evidence type="ECO:0000313" key="11">
    <source>
        <dbReference type="Proteomes" id="UP000683360"/>
    </source>
</evidence>
<dbReference type="PROSITE" id="PS50055">
    <property type="entry name" value="TYR_PHOSPHATASE_PTP"/>
    <property type="match status" value="2"/>
</dbReference>
<dbReference type="SMART" id="SM00194">
    <property type="entry name" value="PTPc"/>
    <property type="match status" value="2"/>
</dbReference>
<dbReference type="GO" id="GO:0004725">
    <property type="term" value="F:protein tyrosine phosphatase activity"/>
    <property type="evidence" value="ECO:0007669"/>
    <property type="project" value="UniProtKB-EC"/>
</dbReference>
<evidence type="ECO:0000259" key="9">
    <source>
        <dbReference type="PROSITE" id="PS50056"/>
    </source>
</evidence>
<dbReference type="SUPFAM" id="SSF52799">
    <property type="entry name" value="(Phosphotyrosine protein) phosphatases II"/>
    <property type="match status" value="2"/>
</dbReference>
<feature type="transmembrane region" description="Helical" evidence="7">
    <location>
        <begin position="166"/>
        <end position="187"/>
    </location>
</feature>
<dbReference type="InterPro" id="IPR000242">
    <property type="entry name" value="PTP_cat"/>
</dbReference>
<evidence type="ECO:0000259" key="8">
    <source>
        <dbReference type="PROSITE" id="PS50055"/>
    </source>
</evidence>
<dbReference type="PANTHER" id="PTHR19134">
    <property type="entry name" value="RECEPTOR-TYPE TYROSINE-PROTEIN PHOSPHATASE"/>
    <property type="match status" value="1"/>
</dbReference>
<dbReference type="PANTHER" id="PTHR19134:SF562">
    <property type="entry name" value="PROTEIN-TYROSINE-PHOSPHATASE"/>
    <property type="match status" value="1"/>
</dbReference>
<comment type="caution">
    <text evidence="10">The sequence shown here is derived from an EMBL/GenBank/DDBJ whole genome shotgun (WGS) entry which is preliminary data.</text>
</comment>
<dbReference type="Proteomes" id="UP000683360">
    <property type="component" value="Unassembled WGS sequence"/>
</dbReference>
<evidence type="ECO:0000256" key="4">
    <source>
        <dbReference type="ARBA" id="ARBA00022912"/>
    </source>
</evidence>
<sequence length="832" mass="95106">MGHTIYASNSSRDPEKGNVLSRGPHLPKNITTNSAFRYLTYMPSIKSESVELEICEIGIVGCPSIKYGKLCEKACPENCYGPCDLETGRCISGCSNGWIGEKCVEACSSGFYGKDCLLNCSINCLTPPCDHTTGKCTGGCISGWKGFNCTQGVGSDKQEEYNGATIVGIIGAFIGVILIILAVFVIYRRKSKSSNDKYSNKSKSSQRTTSNQKSESRNEHEYVNAAITSDTREITVHLQDTEETELPSERNDSVLKQLPTDLSVYKINVQNLKKVIKGKRVEGGYKNEYEILPKGLVHPHVEGSKEENKVKNRFLTTWPYDHSRIVLKGNKKTDYINANYIDNYDKEKAYIAAQGPKKNTVRDFWHMIWQENVGKIVMVTQLKEGNREKCVQYWPDAVNDPMVVHNYRLTMTKEKENTLFVYRLITISNNKDTSQTERSIHHFHFTQWPDHGVPDSIQLVHFYRKVKLEDCDQLGPMVVHCSAGVGRTGTFIAIDALYEHGKKVNNVNVMEYVQMMRKDRMNMIQTPEQYETVFEALLELFTIQETNIPKNGFCRYMEVQESTTLPTNQKAFKQQFETLQTLRPSYPASEYSAANLRENISKNSVKNILPHDNFRPYLMSFGKKRTNYINAVIIPGYREESRFFVTQCPMKDTVVDFYTMIYDHNSRIIVLLDQVNPNAKLWLGRPETLVIDDFSIQQEEDHTMDKLKIALKYKKQQDKGIINVFTTSEWQGSALPSTKLMVDLLKSVVNCWKSLKCPITVVCRDGCTKSGLFVALYLLLDKIEIDEEVDVFQVVRKIQTRRPEFLKTSDQYEYCYQCIKELLEGESMYANT</sequence>
<organism evidence="10 11">
    <name type="scientific">Mytilus edulis</name>
    <name type="common">Blue mussel</name>
    <dbReference type="NCBI Taxonomy" id="6550"/>
    <lineage>
        <taxon>Eukaryota</taxon>
        <taxon>Metazoa</taxon>
        <taxon>Spiralia</taxon>
        <taxon>Lophotrochozoa</taxon>
        <taxon>Mollusca</taxon>
        <taxon>Bivalvia</taxon>
        <taxon>Autobranchia</taxon>
        <taxon>Pteriomorphia</taxon>
        <taxon>Mytilida</taxon>
        <taxon>Mytiloidea</taxon>
        <taxon>Mytilidae</taxon>
        <taxon>Mytilinae</taxon>
        <taxon>Mytilus</taxon>
    </lineage>
</organism>
<dbReference type="EC" id="3.1.3.48" evidence="2"/>
<keyword evidence="7" id="KW-0472">Membrane</keyword>
<gene>
    <name evidence="10" type="ORF">MEDL_51739</name>
</gene>
<dbReference type="GO" id="GO:0008045">
    <property type="term" value="P:motor neuron axon guidance"/>
    <property type="evidence" value="ECO:0007669"/>
    <property type="project" value="TreeGrafter"/>
</dbReference>
<dbReference type="SUPFAM" id="SSF57184">
    <property type="entry name" value="Growth factor receptor domain"/>
    <property type="match status" value="1"/>
</dbReference>
<dbReference type="InterPro" id="IPR003595">
    <property type="entry name" value="Tyr_Pase_cat"/>
</dbReference>
<feature type="region of interest" description="Disordered" evidence="6">
    <location>
        <begin position="194"/>
        <end position="224"/>
    </location>
</feature>
<dbReference type="Gene3D" id="3.90.190.10">
    <property type="entry name" value="Protein tyrosine phosphatase superfamily"/>
    <property type="match status" value="2"/>
</dbReference>
<name>A0A8S3U0H9_MYTED</name>
<feature type="domain" description="Tyrosine-protein phosphatase" evidence="8">
    <location>
        <begin position="572"/>
        <end position="822"/>
    </location>
</feature>
<comment type="similarity">
    <text evidence="1">Belongs to the protein-tyrosine phosphatase family.</text>
</comment>
<evidence type="ECO:0000313" key="10">
    <source>
        <dbReference type="EMBL" id="CAG2239398.1"/>
    </source>
</evidence>
<evidence type="ECO:0000256" key="1">
    <source>
        <dbReference type="ARBA" id="ARBA00009580"/>
    </source>
</evidence>
<dbReference type="InterPro" id="IPR029021">
    <property type="entry name" value="Prot-tyrosine_phosphatase-like"/>
</dbReference>
<evidence type="ECO:0000256" key="2">
    <source>
        <dbReference type="ARBA" id="ARBA00013064"/>
    </source>
</evidence>
<dbReference type="EMBL" id="CAJPWZ010002518">
    <property type="protein sequence ID" value="CAG2239398.1"/>
    <property type="molecule type" value="Genomic_DNA"/>
</dbReference>
<keyword evidence="4" id="KW-0904">Protein phosphatase</keyword>
<dbReference type="PROSITE" id="PS00383">
    <property type="entry name" value="TYR_PHOSPHATASE_1"/>
    <property type="match status" value="1"/>
</dbReference>
<dbReference type="SMART" id="SM00404">
    <property type="entry name" value="PTPc_motif"/>
    <property type="match status" value="2"/>
</dbReference>
<evidence type="ECO:0000256" key="7">
    <source>
        <dbReference type="SAM" id="Phobius"/>
    </source>
</evidence>
<keyword evidence="7" id="KW-0812">Transmembrane</keyword>